<dbReference type="Gene3D" id="3.40.630.40">
    <property type="entry name" value="Zn-dependent exopeptidases"/>
    <property type="match status" value="1"/>
</dbReference>
<organism evidence="6 7">
    <name type="scientific">Chitinophaga lutea</name>
    <dbReference type="NCBI Taxonomy" id="2488634"/>
    <lineage>
        <taxon>Bacteria</taxon>
        <taxon>Pseudomonadati</taxon>
        <taxon>Bacteroidota</taxon>
        <taxon>Chitinophagia</taxon>
        <taxon>Chitinophagales</taxon>
        <taxon>Chitinophagaceae</taxon>
        <taxon>Chitinophaga</taxon>
    </lineage>
</organism>
<name>A0A3N4Q6X3_9BACT</name>
<evidence type="ECO:0000313" key="6">
    <source>
        <dbReference type="EMBL" id="RPE13291.1"/>
    </source>
</evidence>
<accession>A0A3N4Q6X3</accession>
<dbReference type="GO" id="GO:0008745">
    <property type="term" value="F:N-acetylmuramoyl-L-alanine amidase activity"/>
    <property type="evidence" value="ECO:0007669"/>
    <property type="project" value="UniProtKB-EC"/>
</dbReference>
<dbReference type="Proteomes" id="UP000278351">
    <property type="component" value="Unassembled WGS sequence"/>
</dbReference>
<feature type="signal peptide" evidence="4">
    <location>
        <begin position="1"/>
        <end position="21"/>
    </location>
</feature>
<dbReference type="SMART" id="SM00646">
    <property type="entry name" value="Ami_3"/>
    <property type="match status" value="1"/>
</dbReference>
<proteinExistence type="predicted"/>
<dbReference type="InterPro" id="IPR021731">
    <property type="entry name" value="AMIN_dom"/>
</dbReference>
<keyword evidence="4" id="KW-0732">Signal</keyword>
<dbReference type="InterPro" id="IPR050695">
    <property type="entry name" value="N-acetylmuramoyl_amidase_3"/>
</dbReference>
<evidence type="ECO:0000256" key="2">
    <source>
        <dbReference type="ARBA" id="ARBA00011901"/>
    </source>
</evidence>
<comment type="caution">
    <text evidence="6">The sequence shown here is derived from an EMBL/GenBank/DDBJ whole genome shotgun (WGS) entry which is preliminary data.</text>
</comment>
<dbReference type="EC" id="3.5.1.28" evidence="2"/>
<dbReference type="OrthoDB" id="9806267at2"/>
<evidence type="ECO:0000256" key="3">
    <source>
        <dbReference type="ARBA" id="ARBA00022801"/>
    </source>
</evidence>
<dbReference type="CDD" id="cd02696">
    <property type="entry name" value="MurNAc-LAA"/>
    <property type="match status" value="1"/>
</dbReference>
<dbReference type="Gene3D" id="2.60.40.3500">
    <property type="match status" value="1"/>
</dbReference>
<keyword evidence="3" id="KW-0378">Hydrolase</keyword>
<feature type="domain" description="MurNAc-LAA" evidence="5">
    <location>
        <begin position="469"/>
        <end position="574"/>
    </location>
</feature>
<sequence length="586" mass="64332">MMKRTGGSLLLAAALALQVHAQDKSFLRLTQPGKQNNPVTATRQFLVGSTCTSCRVFVNDEPQKVYPTGAFAIEVELEEGDNEFEIKSVGPGGDSSVRIVSFSYNVPQAPKPINTFNIGYIQTFPEGNLIVAPGDLIKIRVKAIPGATVTVGSSFPLAELPVSGSQTMPGIYQGTYTVQCNDPLINGRPLPVTLSDGSQQVQRNTVHSFTLRDPQQQPQVAVTTGDAPFLKFGLGDDRLGGTKAGYLDPGVYLHLTGKVGSDYRVKLAKNFTAYIPQEMVKLLPPGAFPPSSLTGSWRVWGDEKFDYVTVGLTQKLPYRSTQQTEPSKIIIDIYGATANTNWISQLENTREIKNVYYDQVEDDILRVTIELKHPQHWGHQVYYNGNTLTIKVKRPPTKPGLGNLTIAVDAGHGGSNAGARGPTGVYEKEMCLAVAIALQQALRAEGAQVLMTRVNDSYVDNNYRILSYRDKDPDLLVSIHLNSAFDPIRVKGTSTYYKHIGFRPLSQYIYKHMLELGLSEFGNVGNFNFALNSPTEYPNVLVETLFLSNPEDEMKILDAGFRKNMADKIVLGIKDFVAASYAKPGE</sequence>
<evidence type="ECO:0000256" key="4">
    <source>
        <dbReference type="SAM" id="SignalP"/>
    </source>
</evidence>
<reference evidence="6 7" key="1">
    <citation type="submission" date="2018-11" db="EMBL/GenBank/DDBJ databases">
        <title>Chitinophaga lutea sp.nov., isolate from arsenic contaminated soil.</title>
        <authorList>
            <person name="Zong Y."/>
        </authorList>
    </citation>
    <scope>NUCLEOTIDE SEQUENCE [LARGE SCALE GENOMIC DNA]</scope>
    <source>
        <strain evidence="6 7">ZY74</strain>
    </source>
</reference>
<dbReference type="InterPro" id="IPR002508">
    <property type="entry name" value="MurNAc-LAA_cat"/>
</dbReference>
<evidence type="ECO:0000313" key="7">
    <source>
        <dbReference type="Proteomes" id="UP000278351"/>
    </source>
</evidence>
<keyword evidence="7" id="KW-1185">Reference proteome</keyword>
<protein>
    <recommendedName>
        <fullName evidence="2">N-acetylmuramoyl-L-alanine amidase</fullName>
        <ecNumber evidence="2">3.5.1.28</ecNumber>
    </recommendedName>
</protein>
<dbReference type="Pfam" id="PF01520">
    <property type="entry name" value="Amidase_3"/>
    <property type="match status" value="1"/>
</dbReference>
<dbReference type="RefSeq" id="WP_123845807.1">
    <property type="nucleotide sequence ID" value="NZ_RPDH01000001.1"/>
</dbReference>
<dbReference type="AlphaFoldDB" id="A0A3N4Q6X3"/>
<dbReference type="GO" id="GO:0030288">
    <property type="term" value="C:outer membrane-bounded periplasmic space"/>
    <property type="evidence" value="ECO:0007669"/>
    <property type="project" value="TreeGrafter"/>
</dbReference>
<gene>
    <name evidence="6" type="ORF">EGT74_07100</name>
</gene>
<comment type="catalytic activity">
    <reaction evidence="1">
        <text>Hydrolyzes the link between N-acetylmuramoyl residues and L-amino acid residues in certain cell-wall glycopeptides.</text>
        <dbReference type="EC" id="3.5.1.28"/>
    </reaction>
</comment>
<dbReference type="EMBL" id="RPDH01000001">
    <property type="protein sequence ID" value="RPE13291.1"/>
    <property type="molecule type" value="Genomic_DNA"/>
</dbReference>
<dbReference type="SUPFAM" id="SSF53187">
    <property type="entry name" value="Zn-dependent exopeptidases"/>
    <property type="match status" value="1"/>
</dbReference>
<evidence type="ECO:0000259" key="5">
    <source>
        <dbReference type="SMART" id="SM00646"/>
    </source>
</evidence>
<dbReference type="PANTHER" id="PTHR30404:SF0">
    <property type="entry name" value="N-ACETYLMURAMOYL-L-ALANINE AMIDASE AMIC"/>
    <property type="match status" value="1"/>
</dbReference>
<feature type="chain" id="PRO_5018327103" description="N-acetylmuramoyl-L-alanine amidase" evidence="4">
    <location>
        <begin position="22"/>
        <end position="586"/>
    </location>
</feature>
<evidence type="ECO:0000256" key="1">
    <source>
        <dbReference type="ARBA" id="ARBA00001561"/>
    </source>
</evidence>
<dbReference type="GO" id="GO:0009253">
    <property type="term" value="P:peptidoglycan catabolic process"/>
    <property type="evidence" value="ECO:0007669"/>
    <property type="project" value="InterPro"/>
</dbReference>
<dbReference type="PANTHER" id="PTHR30404">
    <property type="entry name" value="N-ACETYLMURAMOYL-L-ALANINE AMIDASE"/>
    <property type="match status" value="1"/>
</dbReference>
<dbReference type="Pfam" id="PF11741">
    <property type="entry name" value="AMIN"/>
    <property type="match status" value="1"/>
</dbReference>